<evidence type="ECO:0000313" key="3">
    <source>
        <dbReference type="Proteomes" id="UP001176941"/>
    </source>
</evidence>
<evidence type="ECO:0000313" key="2">
    <source>
        <dbReference type="EMBL" id="CAI9160378.1"/>
    </source>
</evidence>
<proteinExistence type="predicted"/>
<feature type="compositionally biased region" description="Pro residues" evidence="1">
    <location>
        <begin position="87"/>
        <end position="96"/>
    </location>
</feature>
<organism evidence="2 3">
    <name type="scientific">Rangifer tarandus platyrhynchus</name>
    <name type="common">Svalbard reindeer</name>
    <dbReference type="NCBI Taxonomy" id="3082113"/>
    <lineage>
        <taxon>Eukaryota</taxon>
        <taxon>Metazoa</taxon>
        <taxon>Chordata</taxon>
        <taxon>Craniata</taxon>
        <taxon>Vertebrata</taxon>
        <taxon>Euteleostomi</taxon>
        <taxon>Mammalia</taxon>
        <taxon>Eutheria</taxon>
        <taxon>Laurasiatheria</taxon>
        <taxon>Artiodactyla</taxon>
        <taxon>Ruminantia</taxon>
        <taxon>Pecora</taxon>
        <taxon>Cervidae</taxon>
        <taxon>Odocoileinae</taxon>
        <taxon>Rangifer</taxon>
    </lineage>
</organism>
<dbReference type="EMBL" id="OX459938">
    <property type="protein sequence ID" value="CAI9160378.1"/>
    <property type="molecule type" value="Genomic_DNA"/>
</dbReference>
<keyword evidence="3" id="KW-1185">Reference proteome</keyword>
<feature type="region of interest" description="Disordered" evidence="1">
    <location>
        <begin position="71"/>
        <end position="96"/>
    </location>
</feature>
<sequence length="96" mass="10512">MNRKLRKVKGPVGFQTEGPLILDLGMKESRNAQAQECEGIRLNRVGCASVGGGALSQKAVDARERRTYRGIPAAWARQSQSRRSHPWEPPSPGEAT</sequence>
<protein>
    <submittedName>
        <fullName evidence="2">Uncharacterized protein</fullName>
    </submittedName>
</protein>
<evidence type="ECO:0000256" key="1">
    <source>
        <dbReference type="SAM" id="MobiDB-lite"/>
    </source>
</evidence>
<dbReference type="Proteomes" id="UP001176941">
    <property type="component" value="Chromosome 2"/>
</dbReference>
<reference evidence="2" key="1">
    <citation type="submission" date="2023-04" db="EMBL/GenBank/DDBJ databases">
        <authorList>
            <consortium name="ELIXIR-Norway"/>
        </authorList>
    </citation>
    <scope>NUCLEOTIDE SEQUENCE [LARGE SCALE GENOMIC DNA]</scope>
</reference>
<accession>A0ABN8YFT9</accession>
<gene>
    <name evidence="2" type="ORF">MRATA1EN1_LOCUS9340</name>
</gene>
<name>A0ABN8YFT9_RANTA</name>